<evidence type="ECO:0000259" key="1">
    <source>
        <dbReference type="Pfam" id="PF03205"/>
    </source>
</evidence>
<reference evidence="2 5" key="3">
    <citation type="submission" date="2019-12" db="EMBL/GenBank/DDBJ databases">
        <title>Draft Genome Sequences of Six Type Strains of the Genus Massilia.</title>
        <authorList>
            <person name="Miess H."/>
            <person name="Frediansyah A."/>
            <person name="Goeker M."/>
            <person name="Gross H."/>
        </authorList>
    </citation>
    <scope>NUCLEOTIDE SEQUENCE [LARGE SCALE GENOMIC DNA]</scope>
    <source>
        <strain evidence="2 5">DSM 26639</strain>
    </source>
</reference>
<reference evidence="3" key="2">
    <citation type="submission" date="2019-07" db="EMBL/GenBank/DDBJ databases">
        <authorList>
            <person name="Whitman W."/>
            <person name="Huntemann M."/>
            <person name="Clum A."/>
            <person name="Pillay M."/>
            <person name="Palaniappan K."/>
            <person name="Varghese N."/>
            <person name="Mikhailova N."/>
            <person name="Stamatis D."/>
            <person name="Reddy T."/>
            <person name="Daum C."/>
            <person name="Shapiro N."/>
            <person name="Ivanova N."/>
            <person name="Kyrpides N."/>
            <person name="Woyke T."/>
        </authorList>
    </citation>
    <scope>NUCLEOTIDE SEQUENCE</scope>
    <source>
        <strain evidence="3">CGMCC 1.10685</strain>
    </source>
</reference>
<reference evidence="3 4" key="1">
    <citation type="journal article" date="2015" name="Stand. Genomic Sci.">
        <title>Genomic Encyclopedia of Bacterial and Archaeal Type Strains, Phase III: the genomes of soil and plant-associated and newly described type strains.</title>
        <authorList>
            <person name="Whitman W.B."/>
            <person name="Woyke T."/>
            <person name="Klenk H.P."/>
            <person name="Zhou Y."/>
            <person name="Lilburn T.G."/>
            <person name="Beck B.J."/>
            <person name="De Vos P."/>
            <person name="Vandamme P."/>
            <person name="Eisen J.A."/>
            <person name="Garrity G."/>
            <person name="Hugenholtz P."/>
            <person name="Kyrpides N.C."/>
        </authorList>
    </citation>
    <scope>NUCLEOTIDE SEQUENCE [LARGE SCALE GENOMIC DNA]</scope>
    <source>
        <strain evidence="3 4">CGMCC 1.10685</strain>
    </source>
</reference>
<dbReference type="RefSeq" id="WP_145873035.1">
    <property type="nucleotide sequence ID" value="NZ_CP046904.1"/>
</dbReference>
<dbReference type="InterPro" id="IPR004435">
    <property type="entry name" value="MobB_dom"/>
</dbReference>
<proteinExistence type="predicted"/>
<dbReference type="PANTHER" id="PTHR40072:SF1">
    <property type="entry name" value="MOLYBDOPTERIN-GUANINE DINUCLEOTIDE BIOSYNTHESIS ADAPTER PROTEIN"/>
    <property type="match status" value="1"/>
</dbReference>
<evidence type="ECO:0000313" key="2">
    <source>
        <dbReference type="EMBL" id="QGZ41649.1"/>
    </source>
</evidence>
<evidence type="ECO:0000313" key="5">
    <source>
        <dbReference type="Proteomes" id="UP000437862"/>
    </source>
</evidence>
<dbReference type="GO" id="GO:0006777">
    <property type="term" value="P:Mo-molybdopterin cofactor biosynthetic process"/>
    <property type="evidence" value="ECO:0007669"/>
    <property type="project" value="InterPro"/>
</dbReference>
<name>A0A562Q625_9BURK</name>
<dbReference type="Pfam" id="PF03205">
    <property type="entry name" value="MobB"/>
    <property type="match status" value="1"/>
</dbReference>
<dbReference type="Proteomes" id="UP000437862">
    <property type="component" value="Chromosome"/>
</dbReference>
<dbReference type="NCBIfam" id="TIGR00176">
    <property type="entry name" value="mobB"/>
    <property type="match status" value="1"/>
</dbReference>
<dbReference type="Proteomes" id="UP000315112">
    <property type="component" value="Unassembled WGS sequence"/>
</dbReference>
<dbReference type="InterPro" id="IPR052539">
    <property type="entry name" value="MGD_biosynthesis_adapter"/>
</dbReference>
<dbReference type="GO" id="GO:0005525">
    <property type="term" value="F:GTP binding"/>
    <property type="evidence" value="ECO:0007669"/>
    <property type="project" value="InterPro"/>
</dbReference>
<dbReference type="SUPFAM" id="SSF52540">
    <property type="entry name" value="P-loop containing nucleoside triphosphate hydrolases"/>
    <property type="match status" value="1"/>
</dbReference>
<feature type="domain" description="Molybdopterin-guanine dinucleotide biosynthesis protein B (MobB)" evidence="1">
    <location>
        <begin position="12"/>
        <end position="143"/>
    </location>
</feature>
<accession>A0A562Q625</accession>
<dbReference type="Gene3D" id="3.40.50.300">
    <property type="entry name" value="P-loop containing nucleotide triphosphate hydrolases"/>
    <property type="match status" value="1"/>
</dbReference>
<dbReference type="InterPro" id="IPR027417">
    <property type="entry name" value="P-loop_NTPase"/>
</dbReference>
<evidence type="ECO:0000313" key="3">
    <source>
        <dbReference type="EMBL" id="TWI51640.1"/>
    </source>
</evidence>
<dbReference type="CDD" id="cd03116">
    <property type="entry name" value="MobB"/>
    <property type="match status" value="1"/>
</dbReference>
<dbReference type="EMBL" id="CP046904">
    <property type="protein sequence ID" value="QGZ41649.1"/>
    <property type="molecule type" value="Genomic_DNA"/>
</dbReference>
<dbReference type="PANTHER" id="PTHR40072">
    <property type="entry name" value="MOLYBDOPTERIN-GUANINE DINUCLEOTIDE BIOSYNTHESIS ADAPTER PROTEIN-RELATED"/>
    <property type="match status" value="1"/>
</dbReference>
<dbReference type="EMBL" id="VLKW01000001">
    <property type="protein sequence ID" value="TWI51640.1"/>
    <property type="molecule type" value="Genomic_DNA"/>
</dbReference>
<dbReference type="AlphaFoldDB" id="A0A562Q625"/>
<gene>
    <name evidence="2" type="primary">mobB</name>
    <name evidence="2" type="ORF">GO485_23060</name>
    <name evidence="3" type="ORF">IP92_00627</name>
</gene>
<protein>
    <submittedName>
        <fullName evidence="3">Molybdopterin-guanine dinucleotide biosynthesis protein B</fullName>
    </submittedName>
</protein>
<evidence type="ECO:0000313" key="4">
    <source>
        <dbReference type="Proteomes" id="UP000315112"/>
    </source>
</evidence>
<sequence length="186" mass="20065">MQTGTLTHPGRVIGIVGRSGSGKTTLLEYLVGRLAEQGYKVNVIKHSHHDLELEPPGKDSARLRRAGAAEVMVASPYRFAIVHELRGAPEPGLDEQIARLAPADLTLVEGFKAWPIDKLEIHRGVGDKGPLYRLDPHIVAVASTLPRPDDVAPGVAWLDLDDRDAVLAWLTQKMLAPASSSAPARP</sequence>
<dbReference type="OrthoDB" id="9804758at2"/>
<organism evidence="3 4">
    <name type="scientific">Pseudoduganella flava</name>
    <dbReference type="NCBI Taxonomy" id="871742"/>
    <lineage>
        <taxon>Bacteria</taxon>
        <taxon>Pseudomonadati</taxon>
        <taxon>Pseudomonadota</taxon>
        <taxon>Betaproteobacteria</taxon>
        <taxon>Burkholderiales</taxon>
        <taxon>Oxalobacteraceae</taxon>
        <taxon>Telluria group</taxon>
        <taxon>Pseudoduganella</taxon>
    </lineage>
</organism>
<keyword evidence="5" id="KW-1185">Reference proteome</keyword>